<dbReference type="GO" id="GO:0003676">
    <property type="term" value="F:nucleic acid binding"/>
    <property type="evidence" value="ECO:0007669"/>
    <property type="project" value="InterPro"/>
</dbReference>
<accession>A0A484IBH6</accession>
<evidence type="ECO:0000313" key="3">
    <source>
        <dbReference type="Proteomes" id="UP000294299"/>
    </source>
</evidence>
<dbReference type="EMBL" id="LR216287">
    <property type="protein sequence ID" value="VFJ15104.1"/>
    <property type="molecule type" value="Genomic_DNA"/>
</dbReference>
<organism evidence="2 3">
    <name type="scientific">Candidatus Nitrosocosmicus franklandianus</name>
    <dbReference type="NCBI Taxonomy" id="1798806"/>
    <lineage>
        <taxon>Archaea</taxon>
        <taxon>Nitrososphaerota</taxon>
        <taxon>Nitrososphaeria</taxon>
        <taxon>Nitrososphaerales</taxon>
        <taxon>Nitrososphaeraceae</taxon>
        <taxon>Candidatus Nitrosocosmicus</taxon>
    </lineage>
</organism>
<protein>
    <submittedName>
        <fullName evidence="2">Archaeal holliday junction resolvase (Hjc)</fullName>
    </submittedName>
</protein>
<dbReference type="AlphaFoldDB" id="A0A484IBH6"/>
<dbReference type="GO" id="GO:0008821">
    <property type="term" value="F:crossover junction DNA endonuclease activity"/>
    <property type="evidence" value="ECO:0007669"/>
    <property type="project" value="UniProtKB-EC"/>
</dbReference>
<keyword evidence="3" id="KW-1185">Reference proteome</keyword>
<sequence>MTNIRRSRGYNFEHGLVKRLNNGDWIARRLGGSSTGLPDIVAVNNKLSILLSIEAKSATGNSIYVPPDQIMRCHGITKMFKAYNERYIILAFKFMRVKRQKIGGKTIYVPRKTREYYKIIKFKKIPKVFPSIKCNYDGDTFAIHNAKIRKVKLKNFQIP</sequence>
<dbReference type="Pfam" id="PF01870">
    <property type="entry name" value="Hjc"/>
    <property type="match status" value="1"/>
</dbReference>
<dbReference type="GeneID" id="39421925"/>
<dbReference type="OrthoDB" id="10109at2157"/>
<evidence type="ECO:0000313" key="2">
    <source>
        <dbReference type="EMBL" id="VFJ15104.1"/>
    </source>
</evidence>
<name>A0A484IBH6_9ARCH</name>
<gene>
    <name evidence="2" type="ORF">NFRAN_2781</name>
</gene>
<dbReference type="InterPro" id="IPR011335">
    <property type="entry name" value="Restrct_endonuc-II-like"/>
</dbReference>
<dbReference type="Gene3D" id="3.40.1350.10">
    <property type="match status" value="1"/>
</dbReference>
<dbReference type="KEGG" id="nfn:NFRAN_2781"/>
<dbReference type="InterPro" id="IPR002732">
    <property type="entry name" value="Hjc"/>
</dbReference>
<dbReference type="SUPFAM" id="SSF52980">
    <property type="entry name" value="Restriction endonuclease-like"/>
    <property type="match status" value="1"/>
</dbReference>
<evidence type="ECO:0000256" key="1">
    <source>
        <dbReference type="ARBA" id="ARBA00029354"/>
    </source>
</evidence>
<dbReference type="RefSeq" id="WP_134485128.1">
    <property type="nucleotide sequence ID" value="NZ_LR216287.1"/>
</dbReference>
<comment type="catalytic activity">
    <reaction evidence="1">
        <text>Endonucleolytic cleavage at a junction such as a reciprocal single-stranded crossover between two homologous DNA duplexes (Holliday junction).</text>
        <dbReference type="EC" id="3.1.21.10"/>
    </reaction>
</comment>
<proteinExistence type="predicted"/>
<dbReference type="Proteomes" id="UP000294299">
    <property type="component" value="Chromosome NFRAN"/>
</dbReference>
<dbReference type="InterPro" id="IPR011856">
    <property type="entry name" value="tRNA_endonuc-like_dom_sf"/>
</dbReference>
<reference evidence="2 3" key="1">
    <citation type="submission" date="2019-02" db="EMBL/GenBank/DDBJ databases">
        <authorList>
            <person name="Lehtovirta-Morley E L."/>
        </authorList>
    </citation>
    <scope>NUCLEOTIDE SEQUENCE [LARGE SCALE GENOMIC DNA]</scope>
    <source>
        <strain evidence="2">NFRAN1</strain>
    </source>
</reference>